<protein>
    <submittedName>
        <fullName evidence="6">Pleckstrin like proteiny domain-containing family M member 3</fullName>
    </submittedName>
</protein>
<dbReference type="SMART" id="SM01175">
    <property type="entry name" value="DUF4206"/>
    <property type="match status" value="1"/>
</dbReference>
<evidence type="ECO:0000256" key="3">
    <source>
        <dbReference type="ARBA" id="ARBA00022771"/>
    </source>
</evidence>
<proteinExistence type="predicted"/>
<dbReference type="SMART" id="SM00233">
    <property type="entry name" value="PH"/>
    <property type="match status" value="2"/>
</dbReference>
<evidence type="ECO:0000256" key="1">
    <source>
        <dbReference type="ARBA" id="ARBA00022723"/>
    </source>
</evidence>
<dbReference type="EMBL" id="WHWB01034567">
    <property type="protein sequence ID" value="KAJ7408072.1"/>
    <property type="molecule type" value="Genomic_DNA"/>
</dbReference>
<keyword evidence="1" id="KW-0479">Metal-binding</keyword>
<evidence type="ECO:0000313" key="6">
    <source>
        <dbReference type="EMBL" id="KAJ7408072.1"/>
    </source>
</evidence>
<evidence type="ECO:0000256" key="4">
    <source>
        <dbReference type="ARBA" id="ARBA00022833"/>
    </source>
</evidence>
<dbReference type="Gene3D" id="2.30.29.30">
    <property type="entry name" value="Pleckstrin-homology domain (PH domain)/Phosphotyrosine-binding domain (PTB)"/>
    <property type="match status" value="2"/>
</dbReference>
<dbReference type="PANTHER" id="PTHR12326:SF10">
    <property type="entry name" value="PLECKSTRIN HOMOLOGY DOMAIN-CONTAINING FAMILY M MEMBER 3"/>
    <property type="match status" value="1"/>
</dbReference>
<evidence type="ECO:0000313" key="7">
    <source>
        <dbReference type="Proteomes" id="UP001145742"/>
    </source>
</evidence>
<dbReference type="InterPro" id="IPR001849">
    <property type="entry name" value="PH_domain"/>
</dbReference>
<feature type="domain" description="PH" evidence="5">
    <location>
        <begin position="377"/>
        <end position="474"/>
    </location>
</feature>
<evidence type="ECO:0000259" key="5">
    <source>
        <dbReference type="PROSITE" id="PS50003"/>
    </source>
</evidence>
<dbReference type="PANTHER" id="PTHR12326">
    <property type="entry name" value="PLECKSTRIN HOMOLOGY DOMAIN CONTAINING PROTEIN"/>
    <property type="match status" value="1"/>
</dbReference>
<keyword evidence="3" id="KW-0863">Zinc-finger</keyword>
<dbReference type="InterPro" id="IPR011993">
    <property type="entry name" value="PH-like_dom_sf"/>
</dbReference>
<dbReference type="Proteomes" id="UP001145742">
    <property type="component" value="Unassembled WGS sequence"/>
</dbReference>
<keyword evidence="4" id="KW-0862">Zinc</keyword>
<dbReference type="Pfam" id="PF00169">
    <property type="entry name" value="PH"/>
    <property type="match status" value="1"/>
</dbReference>
<accession>A0ABQ9CS10</accession>
<dbReference type="SUPFAM" id="SSF50729">
    <property type="entry name" value="PH domain-like"/>
    <property type="match status" value="2"/>
</dbReference>
<sequence>MGWQGGLNCQGMVPTETRTQDFGIQSPECSALHYGTALMVVLPKILLLPCGYEDSHAVLLHAAFTPSKTAAFTEQAPRASQWNDTFWNQIGLTGESLLGGNECVQAGVSAGVPRSLHCKHPTGYEVSLVSHHHSWLLDGFSLTGSRETCCHMKLPAFIDEPGKCPLAARDMEALEVDDISPALEVTEDFFSSFDTKLEKIVQPSEVYGVQEVPELVGHEVFDQITESRNLRNVASLAKSSLIWDHCKNGLLEPKTQTAFPAKDQCMVQRGTAAGSLAWAGEGETTAFNLFRICQRRRDRPRSVNDILVQNEETSTFKPGHNRSRSDISHVNWGLVFTGTSLQQPPGQDNNCALLSYLELAKGEDIQGNTEHKPVFPNLLKKGYLEVRRDNDSYWQTYYAELSPYKLYLYCLDSSGNQTLPTVYPLMRFQRVTVTGGIETKVVDTVLSDSSQLQLKAESSWETLDWGQKLWEAVRASVPAFTRQQEKLENVPKPENNSDLSQTNGLQKPMELFLSMNLTENTKEYQNILKSGTLYRLTVQNNWKAFTFVLNRSYLMAFQPGRLDEDPLLSYNVDVCLSVQTDTQDDCDSCFQVIFPQDVLRLRAETRQRAQEWMEALKAAANATRSLTQNPQVTLRNKAGDRPFGSDLRKSKRQSVTTSFLSILTTLSLERGLTVQSFKCAGCQRSIGLSHGKAKVCSYSGWYYCSSCHVDDSFLIPARLVHNWDTSKYKVSKQAKEFLEYVYEEPLIDIQQENPMLYKHAEPLATVVRLRQQLKSLRAYLFSCRAAVAEDLRRRIFPREYLLQQIHLYSLADLQQEKFDSFDDMSYAPFPKPYNTHCRTVAMKLLLGTASRYFPFCLPRVIEGKLAPFLGKVIKFATSHVYSCSLCSQKGFICEICNNGEILYPFEDISTSRCESCGAVFHSECKVKAVPCPRCVRKELQKKQKSFWRQLNMDENFEESCNMFELSYQNT</sequence>
<gene>
    <name evidence="6" type="primary">Plekhm3</name>
    <name evidence="6" type="ORF">WISP_123169</name>
</gene>
<name>A0ABQ9CS10_9PASS</name>
<organism evidence="6 7">
    <name type="scientific">Willisornis vidua</name>
    <name type="common">Xingu scale-backed antbird</name>
    <dbReference type="NCBI Taxonomy" id="1566151"/>
    <lineage>
        <taxon>Eukaryota</taxon>
        <taxon>Metazoa</taxon>
        <taxon>Chordata</taxon>
        <taxon>Craniata</taxon>
        <taxon>Vertebrata</taxon>
        <taxon>Euteleostomi</taxon>
        <taxon>Archelosauria</taxon>
        <taxon>Archosauria</taxon>
        <taxon>Dinosauria</taxon>
        <taxon>Saurischia</taxon>
        <taxon>Theropoda</taxon>
        <taxon>Coelurosauria</taxon>
        <taxon>Aves</taxon>
        <taxon>Neognathae</taxon>
        <taxon>Neoaves</taxon>
        <taxon>Telluraves</taxon>
        <taxon>Australaves</taxon>
        <taxon>Passeriformes</taxon>
        <taxon>Thamnophilidae</taxon>
        <taxon>Willisornis</taxon>
    </lineage>
</organism>
<keyword evidence="2" id="KW-0677">Repeat</keyword>
<reference evidence="6" key="1">
    <citation type="submission" date="2019-10" db="EMBL/GenBank/DDBJ databases">
        <authorList>
            <person name="Soares A.E.R."/>
            <person name="Aleixo A."/>
            <person name="Schneider P."/>
            <person name="Miyaki C.Y."/>
            <person name="Schneider M.P."/>
            <person name="Mello C."/>
            <person name="Vasconcelos A.T.R."/>
        </authorList>
    </citation>
    <scope>NUCLEOTIDE SEQUENCE</scope>
    <source>
        <tissue evidence="6">Muscle</tissue>
    </source>
</reference>
<feature type="domain" description="PH" evidence="5">
    <location>
        <begin position="526"/>
        <end position="621"/>
    </location>
</feature>
<evidence type="ECO:0000256" key="2">
    <source>
        <dbReference type="ARBA" id="ARBA00022737"/>
    </source>
</evidence>
<dbReference type="InterPro" id="IPR051366">
    <property type="entry name" value="DEF8"/>
</dbReference>
<dbReference type="PROSITE" id="PS50003">
    <property type="entry name" value="PH_DOMAIN"/>
    <property type="match status" value="2"/>
</dbReference>
<comment type="caution">
    <text evidence="6">The sequence shown here is derived from an EMBL/GenBank/DDBJ whole genome shotgun (WGS) entry which is preliminary data.</text>
</comment>
<keyword evidence="7" id="KW-1185">Reference proteome</keyword>
<dbReference type="InterPro" id="IPR025258">
    <property type="entry name" value="RH_dom"/>
</dbReference>
<dbReference type="Pfam" id="PF13901">
    <property type="entry name" value="RH_dom"/>
    <property type="match status" value="2"/>
</dbReference>